<feature type="compositionally biased region" description="Basic and acidic residues" evidence="4">
    <location>
        <begin position="63"/>
        <end position="75"/>
    </location>
</feature>
<dbReference type="PANTHER" id="PTHR45660:SF94">
    <property type="entry name" value="HISTONE-LYSINE N-METHYLTRANSFERASE, H3 LYSINE-9 SPECIFIC SUVH4"/>
    <property type="match status" value="1"/>
</dbReference>
<dbReference type="InterPro" id="IPR003105">
    <property type="entry name" value="SRA_YDG"/>
</dbReference>
<proteinExistence type="predicted"/>
<sequence>MLSGKKEENRRNEFPKYLDIGPIQRSIANGDFGVVVVGSGGSMVPASCRAEKSPKCKVMQNGKKNDKTEEPKEPKNSLMQRRTSPRFHAKQNVDTELIVCRRIELLDSRDDAVDVKKSTLSKTSANQQIVGKEQVVGEQHGVKNLDETTEERKEFKESSVQKRTSPRFKTKQKVEKELPVGRRLELPDDRDDAGDGEKKSNCCKRSCNHKNVGKEQAMGEQQRANNLDELTTEEPKESKESSVQRRTSSRVQAKQKVDKELLVRRRVELLEDRDDAGNGKKSKRSKQSCNNVNVGKKEAVSEQRDAKELEESTLHNGKLTLAGSELVIDSGNVAGNLVDKSDFAKVKETLRLFNKHYLHFVQEEEKRCRKVEADSKVSKKGSKSKMLENNETLYPEKRIGNIPGIKVGHQFYSRAEMVIVGFHSHWLNGIDYMGQSYCKTYSDYVFPIAVAIVLSGMYEDDLDNAEDVVYTGQGGHNLNGDKRQIRDQVLERGNLALKNCVEQQIPVRVVRGHESSSSYSGKVYTYDGLYKVVFQYVT</sequence>
<dbReference type="PANTHER" id="PTHR45660">
    <property type="entry name" value="HISTONE-LYSINE N-METHYLTRANSFERASE SETMAR"/>
    <property type="match status" value="1"/>
</dbReference>
<dbReference type="InterPro" id="IPR051357">
    <property type="entry name" value="H3K9_HMTase_SUVAR3-9"/>
</dbReference>
<keyword evidence="6" id="KW-0489">Methyltransferase</keyword>
<dbReference type="GO" id="GO:0032259">
    <property type="term" value="P:methylation"/>
    <property type="evidence" value="ECO:0007669"/>
    <property type="project" value="UniProtKB-KW"/>
</dbReference>
<feature type="region of interest" description="Disordered" evidence="4">
    <location>
        <begin position="273"/>
        <end position="311"/>
    </location>
</feature>
<keyword evidence="6" id="KW-0808">Transferase</keyword>
<keyword evidence="2 3" id="KW-0539">Nucleus</keyword>
<organism evidence="6 7">
    <name type="scientific">Senna tora</name>
    <dbReference type="NCBI Taxonomy" id="362788"/>
    <lineage>
        <taxon>Eukaryota</taxon>
        <taxon>Viridiplantae</taxon>
        <taxon>Streptophyta</taxon>
        <taxon>Embryophyta</taxon>
        <taxon>Tracheophyta</taxon>
        <taxon>Spermatophyta</taxon>
        <taxon>Magnoliopsida</taxon>
        <taxon>eudicotyledons</taxon>
        <taxon>Gunneridae</taxon>
        <taxon>Pentapetalae</taxon>
        <taxon>rosids</taxon>
        <taxon>fabids</taxon>
        <taxon>Fabales</taxon>
        <taxon>Fabaceae</taxon>
        <taxon>Caesalpinioideae</taxon>
        <taxon>Cassia clade</taxon>
        <taxon>Senna</taxon>
    </lineage>
</organism>
<dbReference type="SMART" id="SM00466">
    <property type="entry name" value="SRA"/>
    <property type="match status" value="1"/>
</dbReference>
<dbReference type="InterPro" id="IPR015947">
    <property type="entry name" value="PUA-like_sf"/>
</dbReference>
<dbReference type="EMBL" id="JAAIUW010000013">
    <property type="protein sequence ID" value="KAF7801874.1"/>
    <property type="molecule type" value="Genomic_DNA"/>
</dbReference>
<dbReference type="SUPFAM" id="SSF88697">
    <property type="entry name" value="PUA domain-like"/>
    <property type="match status" value="1"/>
</dbReference>
<dbReference type="GO" id="GO:0005634">
    <property type="term" value="C:nucleus"/>
    <property type="evidence" value="ECO:0007669"/>
    <property type="project" value="UniProtKB-SubCell"/>
</dbReference>
<keyword evidence="7" id="KW-1185">Reference proteome</keyword>
<feature type="domain" description="YDG" evidence="5">
    <location>
        <begin position="400"/>
        <end position="538"/>
    </location>
</feature>
<feature type="compositionally biased region" description="Basic and acidic residues" evidence="4">
    <location>
        <begin position="172"/>
        <end position="200"/>
    </location>
</feature>
<dbReference type="GO" id="GO:0003690">
    <property type="term" value="F:double-stranded DNA binding"/>
    <property type="evidence" value="ECO:0007669"/>
    <property type="project" value="TreeGrafter"/>
</dbReference>
<dbReference type="AlphaFoldDB" id="A0A834W2H5"/>
<evidence type="ECO:0000256" key="3">
    <source>
        <dbReference type="PROSITE-ProRule" id="PRU00358"/>
    </source>
</evidence>
<evidence type="ECO:0000313" key="6">
    <source>
        <dbReference type="EMBL" id="KAF7801874.1"/>
    </source>
</evidence>
<dbReference type="Proteomes" id="UP000634136">
    <property type="component" value="Unassembled WGS sequence"/>
</dbReference>
<feature type="region of interest" description="Disordered" evidence="4">
    <location>
        <begin position="140"/>
        <end position="257"/>
    </location>
</feature>
<protein>
    <submittedName>
        <fullName evidence="6">Histone-lysine N-methyltransferase, H3 lysine-9 specific SUVH4 isoform X1</fullName>
    </submittedName>
</protein>
<evidence type="ECO:0000256" key="1">
    <source>
        <dbReference type="ARBA" id="ARBA00004584"/>
    </source>
</evidence>
<feature type="compositionally biased region" description="Basic and acidic residues" evidence="4">
    <location>
        <begin position="233"/>
        <end position="243"/>
    </location>
</feature>
<comment type="caution">
    <text evidence="6">The sequence shown here is derived from an EMBL/GenBank/DDBJ whole genome shotgun (WGS) entry which is preliminary data.</text>
</comment>
<evidence type="ECO:0000256" key="2">
    <source>
        <dbReference type="ARBA" id="ARBA00023242"/>
    </source>
</evidence>
<gene>
    <name evidence="6" type="ORF">G2W53_040985</name>
</gene>
<evidence type="ECO:0000256" key="4">
    <source>
        <dbReference type="SAM" id="MobiDB-lite"/>
    </source>
</evidence>
<dbReference type="InterPro" id="IPR036987">
    <property type="entry name" value="SRA-YDG_sf"/>
</dbReference>
<reference evidence="6" key="1">
    <citation type="submission" date="2020-09" db="EMBL/GenBank/DDBJ databases">
        <title>Genome-Enabled Discovery of Anthraquinone Biosynthesis in Senna tora.</title>
        <authorList>
            <person name="Kang S.-H."/>
            <person name="Pandey R.P."/>
            <person name="Lee C.-M."/>
            <person name="Sim J.-S."/>
            <person name="Jeong J.-T."/>
            <person name="Choi B.-S."/>
            <person name="Jung M."/>
            <person name="Ginzburg D."/>
            <person name="Zhao K."/>
            <person name="Won S.Y."/>
            <person name="Oh T.-J."/>
            <person name="Yu Y."/>
            <person name="Kim N.-H."/>
            <person name="Lee O.R."/>
            <person name="Lee T.-H."/>
            <person name="Bashyal P."/>
            <person name="Kim T.-S."/>
            <person name="Lee W.-H."/>
            <person name="Kawkins C."/>
            <person name="Kim C.-K."/>
            <person name="Kim J.S."/>
            <person name="Ahn B.O."/>
            <person name="Rhee S.Y."/>
            <person name="Sohng J.K."/>
        </authorList>
    </citation>
    <scope>NUCLEOTIDE SEQUENCE</scope>
    <source>
        <tissue evidence="6">Leaf</tissue>
    </source>
</reference>
<dbReference type="Gene3D" id="2.30.280.10">
    <property type="entry name" value="SRA-YDG"/>
    <property type="match status" value="1"/>
</dbReference>
<name>A0A834W2H5_9FABA</name>
<accession>A0A834W2H5</accession>
<feature type="region of interest" description="Disordered" evidence="4">
    <location>
        <begin position="46"/>
        <end position="90"/>
    </location>
</feature>
<feature type="compositionally biased region" description="Basic and acidic residues" evidence="4">
    <location>
        <begin position="140"/>
        <end position="160"/>
    </location>
</feature>
<evidence type="ECO:0000259" key="5">
    <source>
        <dbReference type="PROSITE" id="PS51015"/>
    </source>
</evidence>
<dbReference type="GO" id="GO:0042054">
    <property type="term" value="F:histone methyltransferase activity"/>
    <property type="evidence" value="ECO:0007669"/>
    <property type="project" value="TreeGrafter"/>
</dbReference>
<comment type="subcellular location">
    <subcellularLocation>
        <location evidence="1">Chromosome</location>
        <location evidence="1">Centromere</location>
    </subcellularLocation>
    <subcellularLocation>
        <location evidence="3">Nucleus</location>
    </subcellularLocation>
</comment>
<evidence type="ECO:0000313" key="7">
    <source>
        <dbReference type="Proteomes" id="UP000634136"/>
    </source>
</evidence>
<feature type="compositionally biased region" description="Basic and acidic residues" evidence="4">
    <location>
        <begin position="295"/>
        <end position="311"/>
    </location>
</feature>
<dbReference type="PROSITE" id="PS51015">
    <property type="entry name" value="YDG"/>
    <property type="match status" value="1"/>
</dbReference>
<dbReference type="Pfam" id="PF02182">
    <property type="entry name" value="SAD_SRA"/>
    <property type="match status" value="1"/>
</dbReference>
<dbReference type="GO" id="GO:0000775">
    <property type="term" value="C:chromosome, centromeric region"/>
    <property type="evidence" value="ECO:0007669"/>
    <property type="project" value="UniProtKB-SubCell"/>
</dbReference>
<dbReference type="OrthoDB" id="5792673at2759"/>